<evidence type="ECO:0000256" key="5">
    <source>
        <dbReference type="SAM" id="Phobius"/>
    </source>
</evidence>
<dbReference type="AlphaFoldDB" id="T0PVA3"/>
<dbReference type="GO" id="GO:0015421">
    <property type="term" value="F:ABC-type oligopeptide transporter activity"/>
    <property type="evidence" value="ECO:0007669"/>
    <property type="project" value="TreeGrafter"/>
</dbReference>
<dbReference type="GeneID" id="19957905"/>
<evidence type="ECO:0000256" key="2">
    <source>
        <dbReference type="ARBA" id="ARBA00022692"/>
    </source>
</evidence>
<feature type="transmembrane region" description="Helical" evidence="5">
    <location>
        <begin position="109"/>
        <end position="131"/>
    </location>
</feature>
<keyword evidence="2 5" id="KW-0812">Transmembrane</keyword>
<comment type="subcellular location">
    <subcellularLocation>
        <location evidence="1">Membrane</location>
        <topology evidence="1">Multi-pass membrane protein</topology>
    </subcellularLocation>
</comment>
<dbReference type="STRING" id="1156394.T0PVA3"/>
<evidence type="ECO:0000256" key="1">
    <source>
        <dbReference type="ARBA" id="ARBA00004141"/>
    </source>
</evidence>
<dbReference type="Proteomes" id="UP000030762">
    <property type="component" value="Unassembled WGS sequence"/>
</dbReference>
<feature type="transmembrane region" description="Helical" evidence="5">
    <location>
        <begin position="30"/>
        <end position="48"/>
    </location>
</feature>
<reference evidence="7 8" key="1">
    <citation type="submission" date="2012-04" db="EMBL/GenBank/DDBJ databases">
        <title>The Genome Sequence of Saprolegnia declina VS20.</title>
        <authorList>
            <consortium name="The Broad Institute Genome Sequencing Platform"/>
            <person name="Russ C."/>
            <person name="Nusbaum C."/>
            <person name="Tyler B."/>
            <person name="van West P."/>
            <person name="Dieguez-Uribeondo J."/>
            <person name="de Bruijn I."/>
            <person name="Tripathy S."/>
            <person name="Jiang R."/>
            <person name="Young S.K."/>
            <person name="Zeng Q."/>
            <person name="Gargeya S."/>
            <person name="Fitzgerald M."/>
            <person name="Haas B."/>
            <person name="Abouelleil A."/>
            <person name="Alvarado L."/>
            <person name="Arachchi H.M."/>
            <person name="Berlin A."/>
            <person name="Chapman S.B."/>
            <person name="Goldberg J."/>
            <person name="Griggs A."/>
            <person name="Gujja S."/>
            <person name="Hansen M."/>
            <person name="Howarth C."/>
            <person name="Imamovic A."/>
            <person name="Larimer J."/>
            <person name="McCowen C."/>
            <person name="Montmayeur A."/>
            <person name="Murphy C."/>
            <person name="Neiman D."/>
            <person name="Pearson M."/>
            <person name="Priest M."/>
            <person name="Roberts A."/>
            <person name="Saif S."/>
            <person name="Shea T."/>
            <person name="Sisk P."/>
            <person name="Sykes S."/>
            <person name="Wortman J."/>
            <person name="Nusbaum C."/>
            <person name="Birren B."/>
        </authorList>
    </citation>
    <scope>NUCLEOTIDE SEQUENCE [LARGE SCALE GENOMIC DNA]</scope>
    <source>
        <strain evidence="7 8">VS20</strain>
    </source>
</reference>
<dbReference type="PROSITE" id="PS50929">
    <property type="entry name" value="ABC_TM1F"/>
    <property type="match status" value="1"/>
</dbReference>
<accession>T0PVA3</accession>
<dbReference type="EMBL" id="JH767340">
    <property type="protein sequence ID" value="EQC24930.1"/>
    <property type="molecule type" value="Genomic_DNA"/>
</dbReference>
<dbReference type="SUPFAM" id="SSF90123">
    <property type="entry name" value="ABC transporter transmembrane region"/>
    <property type="match status" value="1"/>
</dbReference>
<dbReference type="Pfam" id="PF00664">
    <property type="entry name" value="ABC_membrane"/>
    <property type="match status" value="1"/>
</dbReference>
<dbReference type="VEuPathDB" id="FungiDB:SDRG_17178"/>
<dbReference type="GO" id="GO:0005524">
    <property type="term" value="F:ATP binding"/>
    <property type="evidence" value="ECO:0007669"/>
    <property type="project" value="InterPro"/>
</dbReference>
<dbReference type="OMA" id="NMALAMC"/>
<dbReference type="CDD" id="cd18577">
    <property type="entry name" value="ABC_6TM_Pgp_ABCB1_D1_like"/>
    <property type="match status" value="1"/>
</dbReference>
<sequence length="190" mass="20508">MGEKLGEALRFIFQFLAGFVIGFYKGWNMALAMCAVMPTCAVSLTFLIKRLRASAARSQQVYAAAGAVAEETIGAMRTVVSLNGEPRVVQKYGENILEAEVETIKLAKFVSFSTGWFMMSIWLTYATGLWYGGYLVSDQNDTIPTPGSVFSVLYGILMGTMAVSQISPNISAVASAKGAASALYQILDRP</sequence>
<dbReference type="InParanoid" id="T0PVA3"/>
<dbReference type="GO" id="GO:0090374">
    <property type="term" value="P:oligopeptide export from mitochondrion"/>
    <property type="evidence" value="ECO:0007669"/>
    <property type="project" value="TreeGrafter"/>
</dbReference>
<dbReference type="GO" id="GO:0005743">
    <property type="term" value="C:mitochondrial inner membrane"/>
    <property type="evidence" value="ECO:0007669"/>
    <property type="project" value="TreeGrafter"/>
</dbReference>
<evidence type="ECO:0000313" key="7">
    <source>
        <dbReference type="EMBL" id="EQC24930.1"/>
    </source>
</evidence>
<dbReference type="InterPro" id="IPR011527">
    <property type="entry name" value="ABC1_TM_dom"/>
</dbReference>
<dbReference type="eggNOG" id="KOG0055">
    <property type="taxonomic scope" value="Eukaryota"/>
</dbReference>
<evidence type="ECO:0000259" key="6">
    <source>
        <dbReference type="PROSITE" id="PS50929"/>
    </source>
</evidence>
<gene>
    <name evidence="7" type="ORF">SDRG_17178</name>
</gene>
<dbReference type="PANTHER" id="PTHR43394:SF27">
    <property type="entry name" value="ATP-DEPENDENT TRANSLOCASE ABCB1-LIKE"/>
    <property type="match status" value="1"/>
</dbReference>
<name>T0PVA3_SAPDV</name>
<evidence type="ECO:0000256" key="3">
    <source>
        <dbReference type="ARBA" id="ARBA00022989"/>
    </source>
</evidence>
<dbReference type="RefSeq" id="XP_008621637.1">
    <property type="nucleotide sequence ID" value="XM_008623415.1"/>
</dbReference>
<dbReference type="OrthoDB" id="124371at2759"/>
<feature type="domain" description="ABC transmembrane type-1" evidence="6">
    <location>
        <begin position="1"/>
        <end position="175"/>
    </location>
</feature>
<dbReference type="InterPro" id="IPR039421">
    <property type="entry name" value="Type_1_exporter"/>
</dbReference>
<proteinExistence type="predicted"/>
<keyword evidence="3 5" id="KW-1133">Transmembrane helix</keyword>
<keyword evidence="8" id="KW-1185">Reference proteome</keyword>
<keyword evidence="4 5" id="KW-0472">Membrane</keyword>
<dbReference type="InterPro" id="IPR036640">
    <property type="entry name" value="ABC1_TM_sf"/>
</dbReference>
<dbReference type="Gene3D" id="1.20.1560.10">
    <property type="entry name" value="ABC transporter type 1, transmembrane domain"/>
    <property type="match status" value="1"/>
</dbReference>
<organism evidence="7 8">
    <name type="scientific">Saprolegnia diclina (strain VS20)</name>
    <dbReference type="NCBI Taxonomy" id="1156394"/>
    <lineage>
        <taxon>Eukaryota</taxon>
        <taxon>Sar</taxon>
        <taxon>Stramenopiles</taxon>
        <taxon>Oomycota</taxon>
        <taxon>Saprolegniomycetes</taxon>
        <taxon>Saprolegniales</taxon>
        <taxon>Saprolegniaceae</taxon>
        <taxon>Saprolegnia</taxon>
    </lineage>
</organism>
<dbReference type="PANTHER" id="PTHR43394">
    <property type="entry name" value="ATP-DEPENDENT PERMEASE MDL1, MITOCHONDRIAL"/>
    <property type="match status" value="1"/>
</dbReference>
<evidence type="ECO:0000313" key="8">
    <source>
        <dbReference type="Proteomes" id="UP000030762"/>
    </source>
</evidence>
<evidence type="ECO:0000256" key="4">
    <source>
        <dbReference type="ARBA" id="ARBA00023136"/>
    </source>
</evidence>
<feature type="transmembrane region" description="Helical" evidence="5">
    <location>
        <begin position="7"/>
        <end position="24"/>
    </location>
</feature>
<protein>
    <recommendedName>
        <fullName evidence="6">ABC transmembrane type-1 domain-containing protein</fullName>
    </recommendedName>
</protein>
<feature type="transmembrane region" description="Helical" evidence="5">
    <location>
        <begin position="143"/>
        <end position="163"/>
    </location>
</feature>